<dbReference type="InterPro" id="IPR013783">
    <property type="entry name" value="Ig-like_fold"/>
</dbReference>
<dbReference type="InterPro" id="IPR003344">
    <property type="entry name" value="Big_1_dom"/>
</dbReference>
<feature type="compositionally biased region" description="Polar residues" evidence="2">
    <location>
        <begin position="443"/>
        <end position="456"/>
    </location>
</feature>
<accession>A0AAU7QAR5</accession>
<dbReference type="Pfam" id="PF02369">
    <property type="entry name" value="Big_1"/>
    <property type="match status" value="1"/>
</dbReference>
<proteinExistence type="inferred from homology"/>
<dbReference type="EMBL" id="CP157947">
    <property type="protein sequence ID" value="XBS70188.1"/>
    <property type="molecule type" value="Genomic_DNA"/>
</dbReference>
<organism evidence="4">
    <name type="scientific">Acerihabitans sp. KWT182</name>
    <dbReference type="NCBI Taxonomy" id="3157919"/>
    <lineage>
        <taxon>Bacteria</taxon>
        <taxon>Pseudomonadati</taxon>
        <taxon>Pseudomonadota</taxon>
        <taxon>Gammaproteobacteria</taxon>
        <taxon>Enterobacterales</taxon>
        <taxon>Pectobacteriaceae</taxon>
        <taxon>Acerihabitans</taxon>
    </lineage>
</organism>
<evidence type="ECO:0000256" key="1">
    <source>
        <dbReference type="ARBA" id="ARBA00010116"/>
    </source>
</evidence>
<evidence type="ECO:0000256" key="2">
    <source>
        <dbReference type="SAM" id="MobiDB-lite"/>
    </source>
</evidence>
<feature type="region of interest" description="Disordered" evidence="2">
    <location>
        <begin position="443"/>
        <end position="476"/>
    </location>
</feature>
<protein>
    <submittedName>
        <fullName evidence="4">Ig-like domain-containing protein</fullName>
    </submittedName>
</protein>
<dbReference type="AlphaFoldDB" id="A0AAU7QAR5"/>
<evidence type="ECO:0000259" key="3">
    <source>
        <dbReference type="Pfam" id="PF02369"/>
    </source>
</evidence>
<gene>
    <name evidence="4" type="ORF">ABK905_02570</name>
</gene>
<reference evidence="4" key="1">
    <citation type="submission" date="2024-06" db="EMBL/GenBank/DDBJ databases">
        <authorList>
            <person name="Coelho C."/>
            <person name="Bento M."/>
            <person name="Garcia E."/>
            <person name="Camelo A."/>
            <person name="Brandao I."/>
            <person name="Espirito Santo C."/>
            <person name="Trovao J."/>
            <person name="Verissimo A."/>
            <person name="Costa J."/>
            <person name="Tiago I."/>
        </authorList>
    </citation>
    <scope>NUCLEOTIDE SEQUENCE</scope>
    <source>
        <strain evidence="4">KWT182</strain>
    </source>
</reference>
<dbReference type="InterPro" id="IPR008964">
    <property type="entry name" value="Invasin/intimin_cell_adhesion"/>
</dbReference>
<dbReference type="SUPFAM" id="SSF49373">
    <property type="entry name" value="Invasin/intimin cell-adhesion fragments"/>
    <property type="match status" value="2"/>
</dbReference>
<sequence>MALQPPFLPQLIDNVITTGRITADGGIRVDIPSYGNLRVGDTIRIYFNSALTITYDINNVSDLPHQFLIPSNYVVIGNNIMQYTATDSIGNTSSSDPVSFSVVQASASGYILSSQITRNGANADGSDQNQIIYILTSTTGQPVSGQFITFAHYDSGGVGLSAPFGQTDAAGLFTLFITSSISESVLIVATLASDSTVTNTQVLNFVEAPISYSLSATAAVNNQPANGQAYNLVVAKLVNSATQVGIGGRTLQVYVSGAANYPNTVTTNASGEASIYISTITPGTMNVIISLQSDYTVQTSLNINFVASFPITLPSYEVWVGAYVPVGTLFGPIYFQQGHVYEVALSRNANSYYNCGINYAHIYSGAGTVCAPGRGNDFELLGTNLQFIRPRKSGSGADFYSQLAPYYSGANSGYTIVTVIDHGPTTSALSIPVKQLNKGNQLNENFDNSDFSSPNEFSAPENINEPASDCPCHTRV</sequence>
<feature type="domain" description="Big-1" evidence="3">
    <location>
        <begin position="114"/>
        <end position="205"/>
    </location>
</feature>
<evidence type="ECO:0000313" key="4">
    <source>
        <dbReference type="EMBL" id="XBS70188.1"/>
    </source>
</evidence>
<dbReference type="Gene3D" id="2.60.40.10">
    <property type="entry name" value="Immunoglobulins"/>
    <property type="match status" value="2"/>
</dbReference>
<name>A0AAU7QAR5_9GAMM</name>
<comment type="similarity">
    <text evidence="1">Belongs to the intimin/invasin family.</text>
</comment>